<evidence type="ECO:0000256" key="1">
    <source>
        <dbReference type="ARBA" id="ARBA00009375"/>
    </source>
</evidence>
<evidence type="ECO:0000313" key="9">
    <source>
        <dbReference type="EMBL" id="ETN94951.1"/>
    </source>
</evidence>
<dbReference type="InterPro" id="IPR020097">
    <property type="entry name" value="PsdUridine_synth_TruA_a/b_dom"/>
</dbReference>
<dbReference type="Gene3D" id="3.30.70.660">
    <property type="entry name" value="Pseudouridine synthase I, catalytic domain, C-terminal subdomain"/>
    <property type="match status" value="1"/>
</dbReference>
<feature type="domain" description="Pseudouridine synthase I TruA alpha/beta" evidence="8">
    <location>
        <begin position="8"/>
        <end position="102"/>
    </location>
</feature>
<evidence type="ECO:0000313" key="10">
    <source>
        <dbReference type="Proteomes" id="UP000018850"/>
    </source>
</evidence>
<protein>
    <recommendedName>
        <fullName evidence="4">tRNA pseudouridine synthase A</fullName>
        <ecNumber evidence="4">5.4.99.12</ecNumber>
    </recommendedName>
    <alternativeName>
        <fullName evidence="4">tRNA pseudouridine(38-40) synthase</fullName>
    </alternativeName>
    <alternativeName>
        <fullName evidence="4">tRNA pseudouridylate synthase I</fullName>
    </alternativeName>
    <alternativeName>
        <fullName evidence="4">tRNA-uridine isomerase I</fullName>
    </alternativeName>
</protein>
<sequence>MRYFLEFSYNGKNYHGWQIQPNGITVQEMLEKALSTLLRKEIKVIGAGRTDTGVHAKQMYAHFDVDESLDVLVLQKKLNSFLPADIAVHDLFLVDDEAHTRFDAIERTYEYWITARKNPFLTYAAYYLKYDLDVEAMNDAAKLLFEFKDFQCFSKSNTDVKTYFCDVKEAYWKYDGEKLVFTVTADRFLRNMVRAIVGTLLDVGKGKISKDDVKKIIESKNRSKAGVSVPAHGLYLVKVKYPSSITK</sequence>
<name>W2UN99_9FLAO</name>
<gene>
    <name evidence="4" type="primary">truA</name>
    <name evidence="9" type="ORF">P278_21100</name>
</gene>
<dbReference type="GO" id="GO:0031119">
    <property type="term" value="P:tRNA pseudouridine synthesis"/>
    <property type="evidence" value="ECO:0007669"/>
    <property type="project" value="UniProtKB-UniRule"/>
</dbReference>
<organism evidence="9 10">
    <name type="scientific">Zhouia amylolytica AD3</name>
    <dbReference type="NCBI Taxonomy" id="1286632"/>
    <lineage>
        <taxon>Bacteria</taxon>
        <taxon>Pseudomonadati</taxon>
        <taxon>Bacteroidota</taxon>
        <taxon>Flavobacteriia</taxon>
        <taxon>Flavobacteriales</taxon>
        <taxon>Flavobacteriaceae</taxon>
        <taxon>Zhouia</taxon>
    </lineage>
</organism>
<comment type="similarity">
    <text evidence="1 4 7">Belongs to the tRNA pseudouridine synthase TruA family.</text>
</comment>
<dbReference type="GO" id="GO:0003723">
    <property type="term" value="F:RNA binding"/>
    <property type="evidence" value="ECO:0007669"/>
    <property type="project" value="InterPro"/>
</dbReference>
<dbReference type="SUPFAM" id="SSF55120">
    <property type="entry name" value="Pseudouridine synthase"/>
    <property type="match status" value="1"/>
</dbReference>
<keyword evidence="2 4" id="KW-0819">tRNA processing</keyword>
<dbReference type="EC" id="5.4.99.12" evidence="4"/>
<dbReference type="GO" id="GO:0160147">
    <property type="term" value="F:tRNA pseudouridine(38-40) synthase activity"/>
    <property type="evidence" value="ECO:0007669"/>
    <property type="project" value="UniProtKB-EC"/>
</dbReference>
<dbReference type="Gene3D" id="3.30.70.580">
    <property type="entry name" value="Pseudouridine synthase I, catalytic domain, N-terminal subdomain"/>
    <property type="match status" value="1"/>
</dbReference>
<dbReference type="STRING" id="376730.SAMN04487906_1144"/>
<dbReference type="eggNOG" id="COG0101">
    <property type="taxonomic scope" value="Bacteria"/>
</dbReference>
<keyword evidence="10" id="KW-1185">Reference proteome</keyword>
<evidence type="ECO:0000256" key="3">
    <source>
        <dbReference type="ARBA" id="ARBA00023235"/>
    </source>
</evidence>
<dbReference type="RefSeq" id="WP_038266256.1">
    <property type="nucleotide sequence ID" value="NZ_AYXY01000022.1"/>
</dbReference>
<feature type="active site" description="Nucleophile" evidence="4 5">
    <location>
        <position position="51"/>
    </location>
</feature>
<dbReference type="InterPro" id="IPR020094">
    <property type="entry name" value="TruA/RsuA/RluB/E/F_N"/>
</dbReference>
<feature type="domain" description="Pseudouridine synthase I TruA alpha/beta" evidence="8">
    <location>
        <begin position="147"/>
        <end position="242"/>
    </location>
</feature>
<comment type="caution">
    <text evidence="4">Lacks conserved residue(s) required for the propagation of feature annotation.</text>
</comment>
<feature type="binding site" evidence="4 6">
    <location>
        <position position="109"/>
    </location>
    <ligand>
        <name>substrate</name>
    </ligand>
</feature>
<dbReference type="PATRIC" id="fig|1286632.3.peg.2103"/>
<comment type="function">
    <text evidence="4">Formation of pseudouridine at positions 38, 39 and 40 in the anticodon stem and loop of transfer RNAs.</text>
</comment>
<dbReference type="PANTHER" id="PTHR11142:SF0">
    <property type="entry name" value="TRNA PSEUDOURIDINE SYNTHASE-LIKE 1"/>
    <property type="match status" value="1"/>
</dbReference>
<dbReference type="FunFam" id="3.30.70.580:FF:000001">
    <property type="entry name" value="tRNA pseudouridine synthase A"/>
    <property type="match status" value="1"/>
</dbReference>
<dbReference type="Pfam" id="PF01416">
    <property type="entry name" value="PseudoU_synth_1"/>
    <property type="match status" value="2"/>
</dbReference>
<proteinExistence type="inferred from homology"/>
<dbReference type="CDD" id="cd02570">
    <property type="entry name" value="PseudoU_synth_EcTruA"/>
    <property type="match status" value="1"/>
</dbReference>
<dbReference type="NCBIfam" id="TIGR00071">
    <property type="entry name" value="hisT_truA"/>
    <property type="match status" value="1"/>
</dbReference>
<reference evidence="9 10" key="2">
    <citation type="journal article" date="2016" name="Genome Announc.">
        <title>Draft Genome Sequence of Zhouia amylolytica AD3, Isolated from Tidal Flat Sediment.</title>
        <authorList>
            <person name="Jia B."/>
            <person name="Jin H.M."/>
            <person name="Lee H.J."/>
            <person name="Jeon C.O."/>
        </authorList>
    </citation>
    <scope>NUCLEOTIDE SEQUENCE [LARGE SCALE GENOMIC DNA]</scope>
    <source>
        <strain evidence="9 10">AD3</strain>
    </source>
</reference>
<dbReference type="PIRSF" id="PIRSF001430">
    <property type="entry name" value="tRNA_psdUrid_synth"/>
    <property type="match status" value="1"/>
</dbReference>
<reference evidence="10" key="1">
    <citation type="submission" date="2013-11" db="EMBL/GenBank/DDBJ databases">
        <title>Draft genome sequence from a member of Zhouia, isolated tidal flat.</title>
        <authorList>
            <person name="Jin H."/>
            <person name="Jeon C.O."/>
        </authorList>
    </citation>
    <scope>NUCLEOTIDE SEQUENCE [LARGE SCALE GENOMIC DNA]</scope>
    <source>
        <strain evidence="10">AD3</strain>
    </source>
</reference>
<dbReference type="HAMAP" id="MF_00171">
    <property type="entry name" value="TruA"/>
    <property type="match status" value="1"/>
</dbReference>
<dbReference type="PANTHER" id="PTHR11142">
    <property type="entry name" value="PSEUDOURIDYLATE SYNTHASE"/>
    <property type="match status" value="1"/>
</dbReference>
<accession>W2UN99</accession>
<comment type="caution">
    <text evidence="9">The sequence shown here is derived from an EMBL/GenBank/DDBJ whole genome shotgun (WGS) entry which is preliminary data.</text>
</comment>
<dbReference type="Proteomes" id="UP000018850">
    <property type="component" value="Unassembled WGS sequence"/>
</dbReference>
<dbReference type="InterPro" id="IPR001406">
    <property type="entry name" value="PsdUridine_synth_TruA"/>
</dbReference>
<evidence type="ECO:0000256" key="6">
    <source>
        <dbReference type="PIRSR" id="PIRSR001430-2"/>
    </source>
</evidence>
<keyword evidence="3 4" id="KW-0413">Isomerase</keyword>
<evidence type="ECO:0000256" key="2">
    <source>
        <dbReference type="ARBA" id="ARBA00022694"/>
    </source>
</evidence>
<comment type="catalytic activity">
    <reaction evidence="4 7">
        <text>uridine(38/39/40) in tRNA = pseudouridine(38/39/40) in tRNA</text>
        <dbReference type="Rhea" id="RHEA:22376"/>
        <dbReference type="Rhea" id="RHEA-COMP:10085"/>
        <dbReference type="Rhea" id="RHEA-COMP:10087"/>
        <dbReference type="ChEBI" id="CHEBI:65314"/>
        <dbReference type="ChEBI" id="CHEBI:65315"/>
        <dbReference type="EC" id="5.4.99.12"/>
    </reaction>
</comment>
<dbReference type="InterPro" id="IPR020103">
    <property type="entry name" value="PsdUridine_synth_cat_dom_sf"/>
</dbReference>
<dbReference type="InterPro" id="IPR020095">
    <property type="entry name" value="PsdUridine_synth_TruA_C"/>
</dbReference>
<comment type="subunit">
    <text evidence="4">Homodimer.</text>
</comment>
<evidence type="ECO:0000256" key="4">
    <source>
        <dbReference type="HAMAP-Rule" id="MF_00171"/>
    </source>
</evidence>
<evidence type="ECO:0000259" key="8">
    <source>
        <dbReference type="Pfam" id="PF01416"/>
    </source>
</evidence>
<evidence type="ECO:0000256" key="5">
    <source>
        <dbReference type="PIRSR" id="PIRSR001430-1"/>
    </source>
</evidence>
<evidence type="ECO:0000256" key="7">
    <source>
        <dbReference type="RuleBase" id="RU003792"/>
    </source>
</evidence>
<dbReference type="AlphaFoldDB" id="W2UN99"/>
<dbReference type="EMBL" id="AYXY01000022">
    <property type="protein sequence ID" value="ETN94951.1"/>
    <property type="molecule type" value="Genomic_DNA"/>
</dbReference>